<protein>
    <submittedName>
        <fullName evidence="1">Uncharacterized protein</fullName>
    </submittedName>
</protein>
<dbReference type="EMBL" id="MK279849">
    <property type="protein sequence ID" value="AZS07399.1"/>
    <property type="molecule type" value="Genomic_DNA"/>
</dbReference>
<reference evidence="1 2" key="1">
    <citation type="submission" date="2018-12" db="EMBL/GenBank/DDBJ databases">
        <authorList>
            <person name="Betsko A.J."/>
            <person name="Stoner T.H."/>
            <person name="Garlena R.A."/>
            <person name="Russell D.A."/>
            <person name="Pope W.H."/>
            <person name="Jacobs-Sera D."/>
            <person name="Hatfull G.F."/>
        </authorList>
    </citation>
    <scope>NUCLEOTIDE SEQUENCE [LARGE SCALE GENOMIC DNA]</scope>
</reference>
<evidence type="ECO:0000313" key="2">
    <source>
        <dbReference type="Proteomes" id="UP000287876"/>
    </source>
</evidence>
<name>A0A3S9UAS6_9CAUD</name>
<dbReference type="Proteomes" id="UP000287876">
    <property type="component" value="Segment"/>
</dbReference>
<proteinExistence type="predicted"/>
<organism evidence="1 2">
    <name type="scientific">Mycobacterium phage Duke13</name>
    <dbReference type="NCBI Taxonomy" id="2499038"/>
    <lineage>
        <taxon>Viruses</taxon>
        <taxon>Duplodnaviria</taxon>
        <taxon>Heunggongvirae</taxon>
        <taxon>Uroviricota</taxon>
        <taxon>Caudoviricetes</taxon>
        <taxon>Omegavirus</taxon>
        <taxon>Omegavirus baka</taxon>
    </lineage>
</organism>
<evidence type="ECO:0000313" key="1">
    <source>
        <dbReference type="EMBL" id="AZS07399.1"/>
    </source>
</evidence>
<sequence length="40" mass="4570">MTAKDAIALIAARMDAGWYYEWHLCYNSLIDWTGHPGEAK</sequence>
<gene>
    <name evidence="1" type="primary">59</name>
    <name evidence="1" type="ORF">PBI_DUKE13_59</name>
</gene>
<accession>A0A3S9UAS6</accession>